<dbReference type="CDD" id="cd03593">
    <property type="entry name" value="CLECT_NK_receptors_like"/>
    <property type="match status" value="1"/>
</dbReference>
<dbReference type="InterPro" id="IPR008977">
    <property type="entry name" value="PHM/PNGase_F_dom_sf"/>
</dbReference>
<keyword evidence="4" id="KW-0479">Metal-binding</keyword>
<evidence type="ECO:0000313" key="15">
    <source>
        <dbReference type="Proteomes" id="UP001623348"/>
    </source>
</evidence>
<sequence>MVYLRWDHDEQEMMTFELQVHTTGWVAFGFSPHGELPGSDIVIGGVFPNGSIYFSDCHVVDEATLEEDESQDYQLLSVMENETSTTMLFKRHLRTCDVNDLDITMDTARLVTAFGTDDTVHFFKGQRFSKSLFLMRYRGPSDSTDPKIFFTYDLRLDNFEPIITPHNITLVHHILVYACGNASVLPGGIDDCYGANPDFSLCSQVLVGWAVGGQSYQFPDEAAVSIGTPWDPQYIRLEIHYSNFDLLPGLIDSSGIRIYYTPELRKYDVGVLQTGIFTFPVHFIPPGAESYRSYGLCNSSQFDEMNGMLVPDLHVFAYLFHTHLSGRGVKAAQYRNGEQLRIICEDNKYDFRLQEIRDMKEILIIKPGDEILVECNFQTLDRSGITFGGPSTMNEMCLTFLFYYPRNNISSCMGYPDILYIAHILKQEASDTVEGMMAMDFVDWDNDTVKIAEKAAKEADQVVMIKTINNSNKSQKEGGASMSENVIYAELNLTDSSRPRLQKITDVQGSIYAEVKVQSLDRNAAASYTSSGKSCCSRTRVTVLVAVIILLLVLAVCLILLYYPAASSSPHSKIVTLGLALATETGREPWRPGENNEQNHTGCPQHWQKNEGRCYFFSKKMEKKDWNASRNICTKMKSDLVIIDNEEELKYLQSQSEGHYYLLGLIRSKRENTWKWSNNVEHNTSMFNIEGDTTYYSCAVIGYGKVQTASCDGSITTQNMCEKAADVSEWQKES</sequence>
<accession>A0ABC9W026</accession>
<feature type="domain" description="C-type lectin" evidence="12">
    <location>
        <begin position="610"/>
        <end position="712"/>
    </location>
</feature>
<dbReference type="PROSITE" id="PS50041">
    <property type="entry name" value="C_TYPE_LECTIN_2"/>
    <property type="match status" value="1"/>
</dbReference>
<dbReference type="SMART" id="SM00664">
    <property type="entry name" value="DoH"/>
    <property type="match status" value="1"/>
</dbReference>
<dbReference type="InterPro" id="IPR033992">
    <property type="entry name" value="NKR-like_CTLD"/>
</dbReference>
<dbReference type="PANTHER" id="PTHR10157:SF31">
    <property type="entry name" value="DBH-LIKE MONOOXYGENASE PROTEIN 2-RELATED"/>
    <property type="match status" value="1"/>
</dbReference>
<evidence type="ECO:0000256" key="11">
    <source>
        <dbReference type="SAM" id="Phobius"/>
    </source>
</evidence>
<comment type="cofactor">
    <cofactor evidence="1">
        <name>Cu(2+)</name>
        <dbReference type="ChEBI" id="CHEBI:29036"/>
    </cofactor>
</comment>
<dbReference type="Gene3D" id="2.60.120.310">
    <property type="entry name" value="Copper type II, ascorbate-dependent monooxygenase, N-terminal domain"/>
    <property type="match status" value="1"/>
</dbReference>
<keyword evidence="6" id="KW-0560">Oxidoreductase</keyword>
<dbReference type="InterPro" id="IPR000945">
    <property type="entry name" value="DBH-like"/>
</dbReference>
<keyword evidence="7" id="KW-0186">Copper</keyword>
<dbReference type="InterPro" id="IPR001304">
    <property type="entry name" value="C-type_lectin-like"/>
</dbReference>
<reference evidence="14 15" key="1">
    <citation type="submission" date="2024-06" db="EMBL/GenBank/DDBJ databases">
        <title>The draft genome of Grus japonensis, version 3.</title>
        <authorList>
            <person name="Nabeshima K."/>
            <person name="Suzuki S."/>
            <person name="Onuma M."/>
        </authorList>
    </citation>
    <scope>NUCLEOTIDE SEQUENCE [LARGE SCALE GENOMIC DNA]</scope>
    <source>
        <strain evidence="14 15">451A</strain>
    </source>
</reference>
<keyword evidence="5" id="KW-0430">Lectin</keyword>
<dbReference type="Pfam" id="PF03351">
    <property type="entry name" value="DOMON"/>
    <property type="match status" value="1"/>
</dbReference>
<evidence type="ECO:0000259" key="12">
    <source>
        <dbReference type="PROSITE" id="PS50041"/>
    </source>
</evidence>
<dbReference type="Pfam" id="PF03712">
    <property type="entry name" value="Cu2_monoox_C"/>
    <property type="match status" value="1"/>
</dbReference>
<evidence type="ECO:0000256" key="1">
    <source>
        <dbReference type="ARBA" id="ARBA00001973"/>
    </source>
</evidence>
<dbReference type="PROSITE" id="PS00085">
    <property type="entry name" value="CU2_MONOOXYGENASE_2"/>
    <property type="match status" value="1"/>
</dbReference>
<dbReference type="CDD" id="cd09631">
    <property type="entry name" value="DOMON_DOH"/>
    <property type="match status" value="1"/>
</dbReference>
<dbReference type="Gene3D" id="2.60.120.230">
    <property type="match status" value="1"/>
</dbReference>
<dbReference type="GO" id="GO:0046872">
    <property type="term" value="F:metal ion binding"/>
    <property type="evidence" value="ECO:0007669"/>
    <property type="project" value="UniProtKB-KW"/>
</dbReference>
<keyword evidence="10" id="KW-0325">Glycoprotein</keyword>
<dbReference type="SMART" id="SM00034">
    <property type="entry name" value="CLECT"/>
    <property type="match status" value="1"/>
</dbReference>
<evidence type="ECO:0000256" key="7">
    <source>
        <dbReference type="ARBA" id="ARBA00023008"/>
    </source>
</evidence>
<dbReference type="InterPro" id="IPR014783">
    <property type="entry name" value="Cu2_ascorb_mOase_CS-2"/>
</dbReference>
<dbReference type="EMBL" id="BAAFJT010000001">
    <property type="protein sequence ID" value="GAB0177382.1"/>
    <property type="molecule type" value="Genomic_DNA"/>
</dbReference>
<name>A0ABC9W026_GRUJA</name>
<feature type="domain" description="DOMON" evidence="13">
    <location>
        <begin position="1"/>
        <end position="115"/>
    </location>
</feature>
<proteinExistence type="inferred from homology"/>
<dbReference type="InterPro" id="IPR016186">
    <property type="entry name" value="C-type_lectin-like/link_sf"/>
</dbReference>
<comment type="subcellular location">
    <subcellularLocation>
        <location evidence="2">Membrane</location>
        <topology evidence="2">Single-pass membrane protein</topology>
    </subcellularLocation>
</comment>
<evidence type="ECO:0000313" key="14">
    <source>
        <dbReference type="EMBL" id="GAB0177382.1"/>
    </source>
</evidence>
<dbReference type="InterPro" id="IPR036939">
    <property type="entry name" value="Cu2_ascorb_mOase_N_sf"/>
</dbReference>
<dbReference type="InterPro" id="IPR045266">
    <property type="entry name" value="DOH_DOMON"/>
</dbReference>
<dbReference type="InterPro" id="IPR014784">
    <property type="entry name" value="Cu2_ascorb_mOase-like_C"/>
</dbReference>
<dbReference type="SUPFAM" id="SSF56436">
    <property type="entry name" value="C-type lectin-like"/>
    <property type="match status" value="1"/>
</dbReference>
<evidence type="ECO:0000256" key="4">
    <source>
        <dbReference type="ARBA" id="ARBA00022723"/>
    </source>
</evidence>
<evidence type="ECO:0000256" key="5">
    <source>
        <dbReference type="ARBA" id="ARBA00022734"/>
    </source>
</evidence>
<keyword evidence="11" id="KW-1133">Transmembrane helix</keyword>
<keyword evidence="9" id="KW-1015">Disulfide bond</keyword>
<evidence type="ECO:0000256" key="10">
    <source>
        <dbReference type="ARBA" id="ARBA00023180"/>
    </source>
</evidence>
<evidence type="ECO:0000256" key="8">
    <source>
        <dbReference type="ARBA" id="ARBA00023033"/>
    </source>
</evidence>
<comment type="caution">
    <text evidence="14">The sequence shown here is derived from an EMBL/GenBank/DDBJ whole genome shotgun (WGS) entry which is preliminary data.</text>
</comment>
<gene>
    <name evidence="14" type="ORF">GRJ2_000203400</name>
</gene>
<keyword evidence="11" id="KW-0812">Transmembrane</keyword>
<dbReference type="PROSITE" id="PS50836">
    <property type="entry name" value="DOMON"/>
    <property type="match status" value="1"/>
</dbReference>
<dbReference type="SUPFAM" id="SSF49742">
    <property type="entry name" value="PHM/PNGase F"/>
    <property type="match status" value="2"/>
</dbReference>
<dbReference type="Proteomes" id="UP001623348">
    <property type="component" value="Unassembled WGS sequence"/>
</dbReference>
<dbReference type="GO" id="GO:0004497">
    <property type="term" value="F:monooxygenase activity"/>
    <property type="evidence" value="ECO:0007669"/>
    <property type="project" value="UniProtKB-KW"/>
</dbReference>
<dbReference type="InterPro" id="IPR000323">
    <property type="entry name" value="Cu2_ascorb_mOase_N"/>
</dbReference>
<evidence type="ECO:0000259" key="13">
    <source>
        <dbReference type="PROSITE" id="PS50836"/>
    </source>
</evidence>
<dbReference type="FunFam" id="2.60.120.230:FF:000001">
    <property type="entry name" value="Monooxygenase, DBH-like 1"/>
    <property type="match status" value="1"/>
</dbReference>
<evidence type="ECO:0000256" key="2">
    <source>
        <dbReference type="ARBA" id="ARBA00004167"/>
    </source>
</evidence>
<dbReference type="Pfam" id="PF00059">
    <property type="entry name" value="Lectin_C"/>
    <property type="match status" value="1"/>
</dbReference>
<keyword evidence="15" id="KW-1185">Reference proteome</keyword>
<dbReference type="InterPro" id="IPR005018">
    <property type="entry name" value="DOMON_domain"/>
</dbReference>
<dbReference type="GO" id="GO:0030246">
    <property type="term" value="F:carbohydrate binding"/>
    <property type="evidence" value="ECO:0007669"/>
    <property type="project" value="UniProtKB-KW"/>
</dbReference>
<organism evidence="14 15">
    <name type="scientific">Grus japonensis</name>
    <name type="common">Japanese crane</name>
    <name type="synonym">Red-crowned crane</name>
    <dbReference type="NCBI Taxonomy" id="30415"/>
    <lineage>
        <taxon>Eukaryota</taxon>
        <taxon>Metazoa</taxon>
        <taxon>Chordata</taxon>
        <taxon>Craniata</taxon>
        <taxon>Vertebrata</taxon>
        <taxon>Euteleostomi</taxon>
        <taxon>Archelosauria</taxon>
        <taxon>Archosauria</taxon>
        <taxon>Dinosauria</taxon>
        <taxon>Saurischia</taxon>
        <taxon>Theropoda</taxon>
        <taxon>Coelurosauria</taxon>
        <taxon>Aves</taxon>
        <taxon>Neognathae</taxon>
        <taxon>Neoaves</taxon>
        <taxon>Gruiformes</taxon>
        <taxon>Gruidae</taxon>
        <taxon>Grus</taxon>
    </lineage>
</organism>
<dbReference type="GO" id="GO:0016020">
    <property type="term" value="C:membrane"/>
    <property type="evidence" value="ECO:0007669"/>
    <property type="project" value="UniProtKB-SubCell"/>
</dbReference>
<dbReference type="InterPro" id="IPR024548">
    <property type="entry name" value="Cu2_monoox_C"/>
</dbReference>
<dbReference type="InterPro" id="IPR016187">
    <property type="entry name" value="CTDL_fold"/>
</dbReference>
<dbReference type="Gene3D" id="3.10.100.10">
    <property type="entry name" value="Mannose-Binding Protein A, subunit A"/>
    <property type="match status" value="1"/>
</dbReference>
<evidence type="ECO:0000256" key="3">
    <source>
        <dbReference type="ARBA" id="ARBA00010676"/>
    </source>
</evidence>
<dbReference type="AlphaFoldDB" id="A0ABC9W026"/>
<dbReference type="Pfam" id="PF01082">
    <property type="entry name" value="Cu2_monooxygen"/>
    <property type="match status" value="1"/>
</dbReference>
<evidence type="ECO:0000256" key="9">
    <source>
        <dbReference type="ARBA" id="ARBA00023157"/>
    </source>
</evidence>
<feature type="transmembrane region" description="Helical" evidence="11">
    <location>
        <begin position="541"/>
        <end position="563"/>
    </location>
</feature>
<comment type="similarity">
    <text evidence="3">Belongs to the copper type II ascorbate-dependent monooxygenase family.</text>
</comment>
<evidence type="ECO:0000256" key="6">
    <source>
        <dbReference type="ARBA" id="ARBA00023002"/>
    </source>
</evidence>
<keyword evidence="8" id="KW-0503">Monooxygenase</keyword>
<keyword evidence="11" id="KW-0472">Membrane</keyword>
<protein>
    <submittedName>
        <fullName evidence="14">DBH-like monooxygenase protein 2</fullName>
    </submittedName>
</protein>
<dbReference type="PANTHER" id="PTHR10157">
    <property type="entry name" value="DOPAMINE BETA HYDROXYLASE RELATED"/>
    <property type="match status" value="1"/>
</dbReference>